<dbReference type="CDD" id="cd19147">
    <property type="entry name" value="AKR_AKR9A3_9B1-4"/>
    <property type="match status" value="1"/>
</dbReference>
<evidence type="ECO:0000313" key="5">
    <source>
        <dbReference type="EMBL" id="KAK7419212.1"/>
    </source>
</evidence>
<dbReference type="PANTHER" id="PTHR43364">
    <property type="entry name" value="NADH-SPECIFIC METHYLGLYOXAL REDUCTASE-RELATED"/>
    <property type="match status" value="1"/>
</dbReference>
<protein>
    <submittedName>
        <fullName evidence="5">Aryl-alcohol dehydrogenase aad14</fullName>
    </submittedName>
</protein>
<accession>A0ABR1HE32</accession>
<reference evidence="5 6" key="1">
    <citation type="journal article" date="2025" name="Microbiol. Resour. Announc.">
        <title>Draft genome sequences for Neonectria magnoliae and Neonectria punicea, canker pathogens of Liriodendron tulipifera and Acer saccharum in West Virginia.</title>
        <authorList>
            <person name="Petronek H.M."/>
            <person name="Kasson M.T."/>
            <person name="Metheny A.M."/>
            <person name="Stauder C.M."/>
            <person name="Lovett B."/>
            <person name="Lynch S.C."/>
            <person name="Garnas J.R."/>
            <person name="Kasson L.R."/>
            <person name="Stajich J.E."/>
        </authorList>
    </citation>
    <scope>NUCLEOTIDE SEQUENCE [LARGE SCALE GENOMIC DNA]</scope>
    <source>
        <strain evidence="5 6">NRRL 64651</strain>
    </source>
</reference>
<feature type="domain" description="NADP-dependent oxidoreductase" evidence="4">
    <location>
        <begin position="31"/>
        <end position="339"/>
    </location>
</feature>
<dbReference type="Gene3D" id="3.20.20.100">
    <property type="entry name" value="NADP-dependent oxidoreductase domain"/>
    <property type="match status" value="1"/>
</dbReference>
<evidence type="ECO:0000313" key="6">
    <source>
        <dbReference type="Proteomes" id="UP001498421"/>
    </source>
</evidence>
<keyword evidence="1" id="KW-0560">Oxidoreductase</keyword>
<proteinExistence type="inferred from homology"/>
<dbReference type="SUPFAM" id="SSF51430">
    <property type="entry name" value="NAD(P)-linked oxidoreductase"/>
    <property type="match status" value="1"/>
</dbReference>
<dbReference type="InterPro" id="IPR036812">
    <property type="entry name" value="NAD(P)_OxRdtase_dom_sf"/>
</dbReference>
<comment type="caution">
    <text evidence="5">The sequence shown here is derived from an EMBL/GenBank/DDBJ whole genome shotgun (WGS) entry which is preliminary data.</text>
</comment>
<feature type="region of interest" description="Disordered" evidence="3">
    <location>
        <begin position="249"/>
        <end position="268"/>
    </location>
</feature>
<comment type="similarity">
    <text evidence="2">Belongs to the aldo/keto reductase family. Aldo/keto reductase 2 subfamily.</text>
</comment>
<evidence type="ECO:0000256" key="1">
    <source>
        <dbReference type="ARBA" id="ARBA00023002"/>
    </source>
</evidence>
<dbReference type="InterPro" id="IPR023210">
    <property type="entry name" value="NADP_OxRdtase_dom"/>
</dbReference>
<gene>
    <name evidence="5" type="primary">AAD14</name>
    <name evidence="5" type="ORF">QQZ08_010924</name>
</gene>
<dbReference type="EMBL" id="JAZAVK010000153">
    <property type="protein sequence ID" value="KAK7419212.1"/>
    <property type="molecule type" value="Genomic_DNA"/>
</dbReference>
<evidence type="ECO:0000256" key="2">
    <source>
        <dbReference type="ARBA" id="ARBA00038157"/>
    </source>
</evidence>
<keyword evidence="6" id="KW-1185">Reference proteome</keyword>
<dbReference type="PANTHER" id="PTHR43364:SF2">
    <property type="entry name" value="ARYL-ALCOHOL DEHYDROGENASE AAD10-RELATED"/>
    <property type="match status" value="1"/>
</dbReference>
<name>A0ABR1HE32_9HYPO</name>
<evidence type="ECO:0000256" key="3">
    <source>
        <dbReference type="SAM" id="MobiDB-lite"/>
    </source>
</evidence>
<evidence type="ECO:0000259" key="4">
    <source>
        <dbReference type="Pfam" id="PF00248"/>
    </source>
</evidence>
<sequence>MSDLFAPAPEPPTELGRYRVLSPTAGIRVSPLQFGAMSVGSAWSEFMGSMDKERSFKLLDAYFEAGGNFIDTANNYQFEESEAWLGEWMASRKNRDQLVIATKYTSDYKQHQYGKGKSVNHCGNHKRSLHVSLRDSLVKLQTDWVDILYLHWWDHTTSIEEIMDSLHILVEQGKVLYLGISDSPAWVVSAANTYARAHGKTPFSIYQGRWNVMRRDFERDIIPMALHFGMALAPWDVLGQGKFQTKKALEERQKSGEGLRSMHGANQSDDEVKISEALAKVASEHGIESVTAIALAYVMAKTPYVFPLVGGRKVEHLKDNIQALKIKLTDQQIEYLESIKPFDIGFPNTFIGPDSKTTGKASGLLAASTPLAIVKSPNPVGYEDSK</sequence>
<organism evidence="5 6">
    <name type="scientific">Neonectria magnoliae</name>
    <dbReference type="NCBI Taxonomy" id="2732573"/>
    <lineage>
        <taxon>Eukaryota</taxon>
        <taxon>Fungi</taxon>
        <taxon>Dikarya</taxon>
        <taxon>Ascomycota</taxon>
        <taxon>Pezizomycotina</taxon>
        <taxon>Sordariomycetes</taxon>
        <taxon>Hypocreomycetidae</taxon>
        <taxon>Hypocreales</taxon>
        <taxon>Nectriaceae</taxon>
        <taxon>Neonectria</taxon>
    </lineage>
</organism>
<dbReference type="InterPro" id="IPR050523">
    <property type="entry name" value="AKR_Detox_Biosynth"/>
</dbReference>
<dbReference type="Pfam" id="PF00248">
    <property type="entry name" value="Aldo_ket_red"/>
    <property type="match status" value="1"/>
</dbReference>
<dbReference type="Proteomes" id="UP001498421">
    <property type="component" value="Unassembled WGS sequence"/>
</dbReference>